<accession>A0ABT9QJ73</accession>
<dbReference type="RefSeq" id="WP_307563490.1">
    <property type="nucleotide sequence ID" value="NZ_JAUSQU010000001.1"/>
</dbReference>
<dbReference type="EMBL" id="JAUSQU010000001">
    <property type="protein sequence ID" value="MDP9846749.1"/>
    <property type="molecule type" value="Genomic_DNA"/>
</dbReference>
<gene>
    <name evidence="1" type="ORF">J2853_005960</name>
</gene>
<name>A0ABT9QJ73_9ACTN</name>
<organism evidence="1 2">
    <name type="scientific">Streptosporangium lutulentum</name>
    <dbReference type="NCBI Taxonomy" id="1461250"/>
    <lineage>
        <taxon>Bacteria</taxon>
        <taxon>Bacillati</taxon>
        <taxon>Actinomycetota</taxon>
        <taxon>Actinomycetes</taxon>
        <taxon>Streptosporangiales</taxon>
        <taxon>Streptosporangiaceae</taxon>
        <taxon>Streptosporangium</taxon>
    </lineage>
</organism>
<reference evidence="1 2" key="1">
    <citation type="submission" date="2023-07" db="EMBL/GenBank/DDBJ databases">
        <title>Sequencing the genomes of 1000 actinobacteria strains.</title>
        <authorList>
            <person name="Klenk H.-P."/>
        </authorList>
    </citation>
    <scope>NUCLEOTIDE SEQUENCE [LARGE SCALE GENOMIC DNA]</scope>
    <source>
        <strain evidence="1 2">DSM 46740</strain>
    </source>
</reference>
<evidence type="ECO:0000313" key="2">
    <source>
        <dbReference type="Proteomes" id="UP001225356"/>
    </source>
</evidence>
<protein>
    <submittedName>
        <fullName evidence="1">Uncharacterized protein</fullName>
    </submittedName>
</protein>
<evidence type="ECO:0000313" key="1">
    <source>
        <dbReference type="EMBL" id="MDP9846749.1"/>
    </source>
</evidence>
<comment type="caution">
    <text evidence="1">The sequence shown here is derived from an EMBL/GenBank/DDBJ whole genome shotgun (WGS) entry which is preliminary data.</text>
</comment>
<proteinExistence type="predicted"/>
<keyword evidence="2" id="KW-1185">Reference proteome</keyword>
<dbReference type="Proteomes" id="UP001225356">
    <property type="component" value="Unassembled WGS sequence"/>
</dbReference>
<sequence length="160" mass="16290">MVTLFAFMAVTLTAAGALRWSGEVRPHRITAFSRRQALIVTPAAEPVVRDYLRITRMWRSAGLVAGIAFPTVGTGGFGSFAFAPSDVVAAVLATRSRSAHVLATGCAVVALDGLLPDSFPLPGGGSLPAGLLGAAVAIAALIVGTQPWAINVTTAAPTPP</sequence>